<sequence>MFTEYEIETMVAIPEVLTATQALKKDFCKNEAPYLEISDHDFFSLVMMAPTVGIALADGSVSLFEELALNKKARKLSKGGYFMKKDPVVYAMKFLLKKYDIWHEKFFHVLKVAMRASFDMDGMEKEKFHPDTEIAPEVYKRAVLSTPYILIRFIASFFLENDEEIISTNRHMRRNEYLRLLKIGEQLDLHKLPIFHMFCKTFDQKA</sequence>
<evidence type="ECO:0000313" key="2">
    <source>
        <dbReference type="Proteomes" id="UP000256779"/>
    </source>
</evidence>
<reference evidence="1 2" key="1">
    <citation type="submission" date="2018-07" db="EMBL/GenBank/DDBJ databases">
        <title>Genomic Encyclopedia of Type Strains, Phase IV (KMG-IV): sequencing the most valuable type-strain genomes for metagenomic binning, comparative biology and taxonomic classification.</title>
        <authorList>
            <person name="Goeker M."/>
        </authorList>
    </citation>
    <scope>NUCLEOTIDE SEQUENCE [LARGE SCALE GENOMIC DNA]</scope>
    <source>
        <strain evidence="1 2">DSM 4134</strain>
    </source>
</reference>
<protein>
    <submittedName>
        <fullName evidence="1">Uncharacterized protein</fullName>
    </submittedName>
</protein>
<evidence type="ECO:0000313" key="1">
    <source>
        <dbReference type="EMBL" id="RED94373.1"/>
    </source>
</evidence>
<name>A0A3D9L1G3_MARFU</name>
<comment type="caution">
    <text evidence="1">The sequence shown here is derived from an EMBL/GenBank/DDBJ whole genome shotgun (WGS) entry which is preliminary data.</text>
</comment>
<organism evidence="1 2">
    <name type="scientific">Marinoscillum furvescens DSM 4134</name>
    <dbReference type="NCBI Taxonomy" id="1122208"/>
    <lineage>
        <taxon>Bacteria</taxon>
        <taxon>Pseudomonadati</taxon>
        <taxon>Bacteroidota</taxon>
        <taxon>Cytophagia</taxon>
        <taxon>Cytophagales</taxon>
        <taxon>Reichenbachiellaceae</taxon>
        <taxon>Marinoscillum</taxon>
    </lineage>
</organism>
<proteinExistence type="predicted"/>
<gene>
    <name evidence="1" type="ORF">C7460_12160</name>
</gene>
<dbReference type="OrthoDB" id="979572at2"/>
<accession>A0A3D9L1G3</accession>
<dbReference type="RefSeq" id="WP_115869608.1">
    <property type="nucleotide sequence ID" value="NZ_QREG01000021.1"/>
</dbReference>
<keyword evidence="2" id="KW-1185">Reference proteome</keyword>
<dbReference type="Proteomes" id="UP000256779">
    <property type="component" value="Unassembled WGS sequence"/>
</dbReference>
<dbReference type="AlphaFoldDB" id="A0A3D9L1G3"/>
<dbReference type="EMBL" id="QREG01000021">
    <property type="protein sequence ID" value="RED94373.1"/>
    <property type="molecule type" value="Genomic_DNA"/>
</dbReference>